<dbReference type="EnsemblMetazoa" id="G29363.1">
    <property type="protein sequence ID" value="G29363.1:cds"/>
    <property type="gene ID" value="G29363"/>
</dbReference>
<keyword evidence="2" id="KW-0812">Transmembrane</keyword>
<dbReference type="OrthoDB" id="10454255at2759"/>
<evidence type="ECO:0000256" key="1">
    <source>
        <dbReference type="SAM" id="MobiDB-lite"/>
    </source>
</evidence>
<dbReference type="Proteomes" id="UP000005408">
    <property type="component" value="Unassembled WGS sequence"/>
</dbReference>
<dbReference type="AlphaFoldDB" id="A0A8W8LVU0"/>
<feature type="transmembrane region" description="Helical" evidence="2">
    <location>
        <begin position="43"/>
        <end position="67"/>
    </location>
</feature>
<feature type="compositionally biased region" description="Pro residues" evidence="1">
    <location>
        <begin position="135"/>
        <end position="144"/>
    </location>
</feature>
<sequence length="144" mass="15038">MADDAVILFVYLVITNVKPSECSYYLSYSNSNSTASDKEATVAGIILGVLFAIGILTAGGICIAIFCCKSKAAGSQLVSHGDRAPPSSTTITFVDNGSPPGRPSFSLHAQGPPPYQSLYPGSPPRLTTRQQALPSSPPPVYSET</sequence>
<evidence type="ECO:0000256" key="2">
    <source>
        <dbReference type="SAM" id="Phobius"/>
    </source>
</evidence>
<keyword evidence="2" id="KW-1133">Transmembrane helix</keyword>
<organism evidence="3 4">
    <name type="scientific">Magallana gigas</name>
    <name type="common">Pacific oyster</name>
    <name type="synonym">Crassostrea gigas</name>
    <dbReference type="NCBI Taxonomy" id="29159"/>
    <lineage>
        <taxon>Eukaryota</taxon>
        <taxon>Metazoa</taxon>
        <taxon>Spiralia</taxon>
        <taxon>Lophotrochozoa</taxon>
        <taxon>Mollusca</taxon>
        <taxon>Bivalvia</taxon>
        <taxon>Autobranchia</taxon>
        <taxon>Pteriomorphia</taxon>
        <taxon>Ostreida</taxon>
        <taxon>Ostreoidea</taxon>
        <taxon>Ostreidae</taxon>
        <taxon>Magallana</taxon>
    </lineage>
</organism>
<dbReference type="GeneID" id="105337678"/>
<dbReference type="OMA" id="CIVIFCC"/>
<accession>A0A8W8LVU0</accession>
<feature type="compositionally biased region" description="Polar residues" evidence="1">
    <location>
        <begin position="125"/>
        <end position="134"/>
    </location>
</feature>
<dbReference type="KEGG" id="crg:105337678"/>
<evidence type="ECO:0000313" key="3">
    <source>
        <dbReference type="EnsemblMetazoa" id="G29363.1:cds"/>
    </source>
</evidence>
<dbReference type="RefSeq" id="XP_034305224.1">
    <property type="nucleotide sequence ID" value="XM_034449333.2"/>
</dbReference>
<dbReference type="EnsemblMetazoa" id="G29363.3">
    <property type="protein sequence ID" value="G29363.3:cds"/>
    <property type="gene ID" value="G29363"/>
</dbReference>
<reference evidence="3" key="1">
    <citation type="submission" date="2022-08" db="UniProtKB">
        <authorList>
            <consortium name="EnsemblMetazoa"/>
        </authorList>
    </citation>
    <scope>IDENTIFICATION</scope>
    <source>
        <strain evidence="3">05x7-T-G4-1.051#20</strain>
    </source>
</reference>
<keyword evidence="4" id="KW-1185">Reference proteome</keyword>
<feature type="region of interest" description="Disordered" evidence="1">
    <location>
        <begin position="77"/>
        <end position="144"/>
    </location>
</feature>
<name>A0A8W8LVU0_MAGGI</name>
<keyword evidence="2" id="KW-0472">Membrane</keyword>
<protein>
    <submittedName>
        <fullName evidence="3">Uncharacterized protein</fullName>
    </submittedName>
</protein>
<evidence type="ECO:0000313" key="4">
    <source>
        <dbReference type="Proteomes" id="UP000005408"/>
    </source>
</evidence>
<dbReference type="EnsemblMetazoa" id="G29363.2">
    <property type="protein sequence ID" value="G29363.2:cds"/>
    <property type="gene ID" value="G29363"/>
</dbReference>
<feature type="compositionally biased region" description="Polar residues" evidence="1">
    <location>
        <begin position="86"/>
        <end position="95"/>
    </location>
</feature>
<proteinExistence type="predicted"/>